<evidence type="ECO:0000313" key="5">
    <source>
        <dbReference type="EMBL" id="SQJ11061.1"/>
    </source>
</evidence>
<evidence type="ECO:0000313" key="6">
    <source>
        <dbReference type="Proteomes" id="UP000249008"/>
    </source>
</evidence>
<feature type="domain" description="Probable ATP-binding protein BrxC winged helix-turn-helix" evidence="2">
    <location>
        <begin position="760"/>
        <end position="867"/>
    </location>
</feature>
<dbReference type="Pfam" id="PF25792">
    <property type="entry name" value="BREX_BrxC_helical"/>
    <property type="match status" value="1"/>
</dbReference>
<dbReference type="GeneID" id="78453827"/>
<evidence type="ECO:0000259" key="2">
    <source>
        <dbReference type="Pfam" id="PF25791"/>
    </source>
</evidence>
<dbReference type="InterPro" id="IPR058038">
    <property type="entry name" value="BREX_BrxC_wHTH"/>
</dbReference>
<feature type="coiled-coil region" evidence="1">
    <location>
        <begin position="1073"/>
        <end position="1181"/>
    </location>
</feature>
<name>A0AAX2JDB2_9FUSO</name>
<evidence type="ECO:0000259" key="3">
    <source>
        <dbReference type="Pfam" id="PF25792"/>
    </source>
</evidence>
<proteinExistence type="predicted"/>
<reference evidence="5 6" key="1">
    <citation type="submission" date="2018-06" db="EMBL/GenBank/DDBJ databases">
        <authorList>
            <consortium name="Pathogen Informatics"/>
            <person name="Doyle S."/>
        </authorList>
    </citation>
    <scope>NUCLEOTIDE SEQUENCE [LARGE SCALE GENOMIC DNA]</scope>
    <source>
        <strain evidence="5 6">NCTC12112</strain>
    </source>
</reference>
<dbReference type="Pfam" id="PF25796">
    <property type="entry name" value="BREX_BrxC_4th"/>
    <property type="match status" value="1"/>
</dbReference>
<dbReference type="AlphaFoldDB" id="A0AAX2JDB2"/>
<keyword evidence="1" id="KW-0175">Coiled coil</keyword>
<dbReference type="Pfam" id="PF25791">
    <property type="entry name" value="WHD_BREX_BrxC"/>
    <property type="match status" value="1"/>
</dbReference>
<protein>
    <recommendedName>
        <fullName evidence="7">BREX system P-loop protein BrxC</fullName>
    </recommendedName>
</protein>
<dbReference type="InterPro" id="IPR058037">
    <property type="entry name" value="BREX_BrxC_helical"/>
</dbReference>
<dbReference type="RefSeq" id="WP_005980883.1">
    <property type="nucleotide sequence ID" value="NZ_CABKNW010000005.1"/>
</dbReference>
<dbReference type="InterPro" id="IPR047679">
    <property type="entry name" value="BREX_BrxC"/>
</dbReference>
<evidence type="ECO:0000259" key="4">
    <source>
        <dbReference type="Pfam" id="PF25796"/>
    </source>
</evidence>
<feature type="domain" description="Probable ATP-binding protein BrxC alpha-helical" evidence="3">
    <location>
        <begin position="876"/>
        <end position="995"/>
    </location>
</feature>
<feature type="coiled-coil region" evidence="1">
    <location>
        <begin position="1208"/>
        <end position="1235"/>
    </location>
</feature>
<feature type="domain" description="Probable ATP-binding protein BrxC 4th six-stranded beta-sheet" evidence="4">
    <location>
        <begin position="562"/>
        <end position="730"/>
    </location>
</feature>
<dbReference type="SUPFAM" id="SSF52540">
    <property type="entry name" value="P-loop containing nucleoside triphosphate hydrolases"/>
    <property type="match status" value="1"/>
</dbReference>
<dbReference type="InterPro" id="IPR058036">
    <property type="entry name" value="BREX_BrxC_4th"/>
</dbReference>
<dbReference type="NCBIfam" id="NF033441">
    <property type="entry name" value="BREX_BrxC"/>
    <property type="match status" value="1"/>
</dbReference>
<dbReference type="KEGG" id="ful:C4N20_03330"/>
<dbReference type="EMBL" id="LS483487">
    <property type="protein sequence ID" value="SQJ11061.1"/>
    <property type="molecule type" value="Genomic_DNA"/>
</dbReference>
<dbReference type="InterPro" id="IPR027417">
    <property type="entry name" value="P-loop_NTPase"/>
</dbReference>
<evidence type="ECO:0000256" key="1">
    <source>
        <dbReference type="SAM" id="Coils"/>
    </source>
</evidence>
<accession>A0AAX2JDB2</accession>
<dbReference type="Proteomes" id="UP000249008">
    <property type="component" value="Chromosome 1"/>
</dbReference>
<feature type="coiled-coil region" evidence="1">
    <location>
        <begin position="677"/>
        <end position="704"/>
    </location>
</feature>
<evidence type="ECO:0008006" key="7">
    <source>
        <dbReference type="Google" id="ProtNLM"/>
    </source>
</evidence>
<gene>
    <name evidence="5" type="ORF">NCTC12112_02549</name>
</gene>
<organism evidence="5 6">
    <name type="scientific">Fusobacterium ulcerans</name>
    <dbReference type="NCBI Taxonomy" id="861"/>
    <lineage>
        <taxon>Bacteria</taxon>
        <taxon>Fusobacteriati</taxon>
        <taxon>Fusobacteriota</taxon>
        <taxon>Fusobacteriia</taxon>
        <taxon>Fusobacteriales</taxon>
        <taxon>Fusobacteriaceae</taxon>
        <taxon>Fusobacterium</taxon>
    </lineage>
</organism>
<sequence>MKSDLSIKDILQKDITRKINGVVKAESNQEETIITELSEYVVTEEIRKHLTKFFDKYVDSLNSSTEDIGVWISGFFGSGKSHLLKMIGRILENKKYGEKKVTEFFESKLKDAILQGNIEKASEVPTDVILFNIDNVSDQDTYQNKDSIAVAFLKKFNEYLGFSRDDIKVAEFERMLWEEGKFEEFKKFFEEESGKTWKDGSRNLDFHADEFLDVIEKMQIMTRESAERWLDKESIKSVSAESFRDLIEGYLKIKGAKQRIVFLVDEIGQYIGENSQLMLNLQTLVETLGVKFQGRVWIGVTSQQDLGTILTANDSRRNDFSKIQDRFKTILPLSSGNIDEVIKKRLLEKREIEREDIENLYEKKRIDIENLISFDKKGMTLSLYKDKFDFAETYPFVGYQFNLLQKVFEKVREMGHSGQHMSRGERSLLSSFQEAGIRVKDMSLGTIVPFNYFYESIEQFLEDNARRPIIHAKNERGIDEFGLEVLKLLFLLKGINGIEPNLNTLASFMINSIECDRINLEAKIKKALEKLEQQVLIQKDGDNYYFLTNEEQDINREVNQEEIDFNDIYKELDSYIFKEIFNKNNISIEETGNKYSFSRKIDEYPFGKLGGQIDIVIFTPSADNYNNIEFIGLREGYDLIIKLPENQEGYMEEIKKSLKIESYIKRKQRENVREAVIRILESKQRENQNRKRRIQNNIEIALQEAEVFIYGHKISIKAKDAGKVIEEALKAAANYRFKNARLIVKKYDENKIKEVLTYDFSGNDQLIKIEKDLETNVNCEAIKEVLNKITIQEKRGMNITLKDLSDYFTKIPYGWDQFSINGIIAELWTYKYINLEESKVIVTEAKEAKELLIKSQNRNLERVVITLKEEIDIELIKKVNNILKSFFGNGVEITNNSPKEELFVILKEKIGCVSKYESEYNEKNYPGKKELKEWKELLKEILFSKGKAEKVLQDFLDMEEELYDLYEKQSTVVDFFTNSKKRKYDEALDKIKRIEEYIDFVGSLKDNSAYNILLEIVRDNNPYSRIREIDDLISAINLEENILIENEKNNLKKKVEKKNEFFSEVLKDRDAILNRVNNNLQDFIEEINKIKDTNIFLRGRKLENIIFNIETEYRNSIKEEINSIEKELISILEDKTDIEELVKEIKVTYNSFKEEVEKKELENLEKIIEMAKKDKDGFIQQSNGKAKKKERIKLRRINVTSKYNLETEEQVQLYITELEREIEELKFKMLEAIKKNKIVDIN</sequence>